<dbReference type="Pfam" id="PF02622">
    <property type="entry name" value="DUF179"/>
    <property type="match status" value="1"/>
</dbReference>
<evidence type="ECO:0000256" key="1">
    <source>
        <dbReference type="ARBA" id="ARBA00009600"/>
    </source>
</evidence>
<dbReference type="HAMAP" id="MF_00758">
    <property type="entry name" value="UPF0301"/>
    <property type="match status" value="1"/>
</dbReference>
<evidence type="ECO:0000256" key="2">
    <source>
        <dbReference type="HAMAP-Rule" id="MF_00758"/>
    </source>
</evidence>
<dbReference type="InterPro" id="IPR003774">
    <property type="entry name" value="AlgH-like"/>
</dbReference>
<proteinExistence type="inferred from homology"/>
<dbReference type="Gene3D" id="3.40.1740.10">
    <property type="entry name" value="VC0467-like"/>
    <property type="match status" value="1"/>
</dbReference>
<dbReference type="PANTHER" id="PTHR30327">
    <property type="entry name" value="UNCHARACTERIZED PROTEIN YQGE"/>
    <property type="match status" value="1"/>
</dbReference>
<dbReference type="Proteomes" id="UP000646745">
    <property type="component" value="Unassembled WGS sequence"/>
</dbReference>
<comment type="similarity">
    <text evidence="1 2">Belongs to the UPF0301 (AlgH) family.</text>
</comment>
<organism evidence="3 4">
    <name type="scientific">Salinicola rhizosphaerae</name>
    <dbReference type="NCBI Taxonomy" id="1443141"/>
    <lineage>
        <taxon>Bacteria</taxon>
        <taxon>Pseudomonadati</taxon>
        <taxon>Pseudomonadota</taxon>
        <taxon>Gammaproteobacteria</taxon>
        <taxon>Oceanospirillales</taxon>
        <taxon>Halomonadaceae</taxon>
        <taxon>Salinicola</taxon>
    </lineage>
</organism>
<comment type="caution">
    <text evidence="3">The sequence shown here is derived from an EMBL/GenBank/DDBJ whole genome shotgun (WGS) entry which is preliminary data.</text>
</comment>
<dbReference type="NCBIfam" id="NF001266">
    <property type="entry name" value="PRK00228.1-1"/>
    <property type="match status" value="1"/>
</dbReference>
<evidence type="ECO:0000313" key="3">
    <source>
        <dbReference type="EMBL" id="GHB13150.1"/>
    </source>
</evidence>
<evidence type="ECO:0000313" key="4">
    <source>
        <dbReference type="Proteomes" id="UP000646745"/>
    </source>
</evidence>
<accession>A0ABQ3DRH5</accession>
<dbReference type="SUPFAM" id="SSF143456">
    <property type="entry name" value="VC0467-like"/>
    <property type="match status" value="1"/>
</dbReference>
<gene>
    <name evidence="3" type="ORF">GCM10009038_09140</name>
</gene>
<dbReference type="PANTHER" id="PTHR30327:SF1">
    <property type="entry name" value="UPF0301 PROTEIN YQGE"/>
    <property type="match status" value="1"/>
</dbReference>
<name>A0ABQ3DRH5_9GAMM</name>
<protein>
    <recommendedName>
        <fullName evidence="2">UPF0301 protein GCM10009038_09140</fullName>
    </recommendedName>
</protein>
<reference evidence="4" key="1">
    <citation type="journal article" date="2019" name="Int. J. Syst. Evol. Microbiol.">
        <title>The Global Catalogue of Microorganisms (GCM) 10K type strain sequencing project: providing services to taxonomists for standard genome sequencing and annotation.</title>
        <authorList>
            <consortium name="The Broad Institute Genomics Platform"/>
            <consortium name="The Broad Institute Genome Sequencing Center for Infectious Disease"/>
            <person name="Wu L."/>
            <person name="Ma J."/>
        </authorList>
    </citation>
    <scope>NUCLEOTIDE SEQUENCE [LARGE SCALE GENOMIC DNA]</scope>
    <source>
        <strain evidence="4">KCTC 32998</strain>
    </source>
</reference>
<sequence length="197" mass="21551">MSTTRQIPVNAPMQSLKDYFLLALPHLEDPNFAGTLTYLCDHDDDGTLGVIVNRPSEMTLDGLFEQLDIESEPGPHNEVLVYDGGPTYRDRGFILHRGNASDWDSSIQIAEGLALTTSMDILQAIAQRRGPGHYLVMLGCAGWKSGQLEDELKQNSWLTVEGDAAILFDRPSEQRLSAAAGILGVDLNLMTRDAGHA</sequence>
<dbReference type="EMBL" id="BMZI01000002">
    <property type="protein sequence ID" value="GHB13150.1"/>
    <property type="molecule type" value="Genomic_DNA"/>
</dbReference>
<keyword evidence="4" id="KW-1185">Reference proteome</keyword>